<reference evidence="3 4" key="1">
    <citation type="submission" date="2022-10" db="EMBL/GenBank/DDBJ databases">
        <title>Paenibacillus description and whole genome data of maize root bacterial community.</title>
        <authorList>
            <person name="Marton D."/>
            <person name="Farkas M."/>
            <person name="Cserhati M."/>
        </authorList>
    </citation>
    <scope>NUCLEOTIDE SEQUENCE [LARGE SCALE GENOMIC DNA]</scope>
    <source>
        <strain evidence="3 4">P96</strain>
    </source>
</reference>
<organism evidence="3 4">
    <name type="scientific">Paenibacillus zeirhizosphaerae</name>
    <dbReference type="NCBI Taxonomy" id="2987519"/>
    <lineage>
        <taxon>Bacteria</taxon>
        <taxon>Bacillati</taxon>
        <taxon>Bacillota</taxon>
        <taxon>Bacilli</taxon>
        <taxon>Bacillales</taxon>
        <taxon>Paenibacillaceae</taxon>
        <taxon>Paenibacillus</taxon>
    </lineage>
</organism>
<evidence type="ECO:0000256" key="2">
    <source>
        <dbReference type="SAM" id="SignalP"/>
    </source>
</evidence>
<feature type="signal peptide" evidence="2">
    <location>
        <begin position="1"/>
        <end position="22"/>
    </location>
</feature>
<dbReference type="InterPro" id="IPR014247">
    <property type="entry name" value="Spore_lipoprot_YhcN/YlaJ"/>
</dbReference>
<feature type="region of interest" description="Disordered" evidence="1">
    <location>
        <begin position="168"/>
        <end position="195"/>
    </location>
</feature>
<dbReference type="InterPro" id="IPR019076">
    <property type="entry name" value="Spore_lipoprot_YhcN/YlaJ-like"/>
</dbReference>
<keyword evidence="3" id="KW-0449">Lipoprotein</keyword>
<keyword evidence="2" id="KW-0732">Signal</keyword>
<accession>A0ABT9FR01</accession>
<gene>
    <name evidence="3" type="ORF">OIN60_09255</name>
</gene>
<proteinExistence type="predicted"/>
<feature type="chain" id="PRO_5047414036" evidence="2">
    <location>
        <begin position="23"/>
        <end position="195"/>
    </location>
</feature>
<evidence type="ECO:0000313" key="3">
    <source>
        <dbReference type="EMBL" id="MDP4096956.1"/>
    </source>
</evidence>
<evidence type="ECO:0000256" key="1">
    <source>
        <dbReference type="SAM" id="MobiDB-lite"/>
    </source>
</evidence>
<sequence length="195" mass="20732">MNKWIAVTAIAMLLLTGCGVSGDRNGRNTTTGQPTAQQTADKTVRKLSGEQKAAAPQTNAVVQADHLANLAQRVQGVKNANCVVLGNTAIVGINVDGKLDRSRVGTIKYSVAEALDKDPHGLKTFVTADADINNRLAEMTHDIRNGHPVQGFGNELADIMGRIIPQMSTGKQAPQAPAPSRHNHNQNGETKQKAQ</sequence>
<dbReference type="RefSeq" id="WP_305754558.1">
    <property type="nucleotide sequence ID" value="NZ_JAPCKK010000014.1"/>
</dbReference>
<dbReference type="EMBL" id="JAPCKK010000014">
    <property type="protein sequence ID" value="MDP4096956.1"/>
    <property type="molecule type" value="Genomic_DNA"/>
</dbReference>
<protein>
    <submittedName>
        <fullName evidence="3">YhcN/YlaJ family sporulation lipoprotein</fullName>
    </submittedName>
</protein>
<name>A0ABT9FR01_9BACL</name>
<dbReference type="NCBIfam" id="TIGR02898">
    <property type="entry name" value="spore_YhcN_YlaJ"/>
    <property type="match status" value="1"/>
</dbReference>
<comment type="caution">
    <text evidence="3">The sequence shown here is derived from an EMBL/GenBank/DDBJ whole genome shotgun (WGS) entry which is preliminary data.</text>
</comment>
<dbReference type="Pfam" id="PF09580">
    <property type="entry name" value="Spore_YhcN_YlaJ"/>
    <property type="match status" value="1"/>
</dbReference>
<keyword evidence="4" id="KW-1185">Reference proteome</keyword>
<dbReference type="PROSITE" id="PS51257">
    <property type="entry name" value="PROKAR_LIPOPROTEIN"/>
    <property type="match status" value="1"/>
</dbReference>
<evidence type="ECO:0000313" key="4">
    <source>
        <dbReference type="Proteomes" id="UP001241848"/>
    </source>
</evidence>
<dbReference type="Proteomes" id="UP001241848">
    <property type="component" value="Unassembled WGS sequence"/>
</dbReference>